<feature type="coiled-coil region" evidence="1">
    <location>
        <begin position="1461"/>
        <end position="1488"/>
    </location>
</feature>
<feature type="compositionally biased region" description="Basic residues" evidence="2">
    <location>
        <begin position="3538"/>
        <end position="3548"/>
    </location>
</feature>
<dbReference type="EMBL" id="SNRW01000222">
    <property type="protein sequence ID" value="KAA6402521.1"/>
    <property type="molecule type" value="Genomic_DNA"/>
</dbReference>
<comment type="caution">
    <text evidence="4">The sequence shown here is derived from an EMBL/GenBank/DDBJ whole genome shotgun (WGS) entry which is preliminary data.</text>
</comment>
<feature type="region of interest" description="Disordered" evidence="2">
    <location>
        <begin position="3702"/>
        <end position="3751"/>
    </location>
</feature>
<feature type="compositionally biased region" description="Low complexity" evidence="2">
    <location>
        <begin position="1235"/>
        <end position="1246"/>
    </location>
</feature>
<feature type="compositionally biased region" description="Basic and acidic residues" evidence="2">
    <location>
        <begin position="3600"/>
        <end position="3610"/>
    </location>
</feature>
<feature type="compositionally biased region" description="Basic residues" evidence="2">
    <location>
        <begin position="3585"/>
        <end position="3599"/>
    </location>
</feature>
<feature type="compositionally biased region" description="Low complexity" evidence="2">
    <location>
        <begin position="584"/>
        <end position="593"/>
    </location>
</feature>
<feature type="compositionally biased region" description="Basic and acidic residues" evidence="2">
    <location>
        <begin position="2009"/>
        <end position="2024"/>
    </location>
</feature>
<feature type="compositionally biased region" description="Basic and acidic residues" evidence="2">
    <location>
        <begin position="3392"/>
        <end position="3401"/>
    </location>
</feature>
<evidence type="ECO:0000313" key="4">
    <source>
        <dbReference type="EMBL" id="KAA6402521.1"/>
    </source>
</evidence>
<evidence type="ECO:0000256" key="2">
    <source>
        <dbReference type="SAM" id="MobiDB-lite"/>
    </source>
</evidence>
<feature type="compositionally biased region" description="Polar residues" evidence="2">
    <location>
        <begin position="3613"/>
        <end position="3634"/>
    </location>
</feature>
<keyword evidence="1" id="KW-0175">Coiled coil</keyword>
<accession>A0A5J4X5N7</accession>
<feature type="compositionally biased region" description="Polar residues" evidence="2">
    <location>
        <begin position="3402"/>
        <end position="3415"/>
    </location>
</feature>
<feature type="region of interest" description="Disordered" evidence="2">
    <location>
        <begin position="470"/>
        <end position="501"/>
    </location>
</feature>
<feature type="compositionally biased region" description="Basic and acidic residues" evidence="2">
    <location>
        <begin position="2050"/>
        <end position="2066"/>
    </location>
</feature>
<feature type="coiled-coil region" evidence="1">
    <location>
        <begin position="1718"/>
        <end position="1816"/>
    </location>
</feature>
<name>A0A5J4X5N7_9EUKA</name>
<feature type="region of interest" description="Disordered" evidence="2">
    <location>
        <begin position="1551"/>
        <end position="1573"/>
    </location>
</feature>
<feature type="region of interest" description="Disordered" evidence="2">
    <location>
        <begin position="1235"/>
        <end position="1258"/>
    </location>
</feature>
<feature type="region of interest" description="Disordered" evidence="2">
    <location>
        <begin position="579"/>
        <end position="605"/>
    </location>
</feature>
<organism evidence="4 5">
    <name type="scientific">Streblomastix strix</name>
    <dbReference type="NCBI Taxonomy" id="222440"/>
    <lineage>
        <taxon>Eukaryota</taxon>
        <taxon>Metamonada</taxon>
        <taxon>Preaxostyla</taxon>
        <taxon>Oxymonadida</taxon>
        <taxon>Streblomastigidae</taxon>
        <taxon>Streblomastix</taxon>
    </lineage>
</organism>
<feature type="region of interest" description="Disordered" evidence="2">
    <location>
        <begin position="614"/>
        <end position="633"/>
    </location>
</feature>
<dbReference type="PANTHER" id="PTHR36812:SF9">
    <property type="entry name" value="MYB-LIKE PROTEIN X ISOFORM X1"/>
    <property type="match status" value="1"/>
</dbReference>
<evidence type="ECO:0000313" key="5">
    <source>
        <dbReference type="Proteomes" id="UP000324800"/>
    </source>
</evidence>
<feature type="compositionally biased region" description="Polar residues" evidence="2">
    <location>
        <begin position="1247"/>
        <end position="1258"/>
    </location>
</feature>
<keyword evidence="3" id="KW-1133">Transmembrane helix</keyword>
<feature type="compositionally biased region" description="Basic and acidic residues" evidence="2">
    <location>
        <begin position="3525"/>
        <end position="3537"/>
    </location>
</feature>
<protein>
    <submittedName>
        <fullName evidence="4">Uncharacterized protein</fullName>
    </submittedName>
</protein>
<feature type="compositionally biased region" description="Polar residues" evidence="2">
    <location>
        <begin position="1881"/>
        <end position="1900"/>
    </location>
</feature>
<dbReference type="Proteomes" id="UP000324800">
    <property type="component" value="Unassembled WGS sequence"/>
</dbReference>
<feature type="compositionally biased region" description="Polar residues" evidence="2">
    <location>
        <begin position="3724"/>
        <end position="3751"/>
    </location>
</feature>
<feature type="transmembrane region" description="Helical" evidence="3">
    <location>
        <begin position="3339"/>
        <end position="3364"/>
    </location>
</feature>
<proteinExistence type="predicted"/>
<feature type="compositionally biased region" description="Polar residues" evidence="2">
    <location>
        <begin position="621"/>
        <end position="633"/>
    </location>
</feature>
<reference evidence="4 5" key="1">
    <citation type="submission" date="2019-03" db="EMBL/GenBank/DDBJ databases">
        <title>Single cell metagenomics reveals metabolic interactions within the superorganism composed of flagellate Streblomastix strix and complex community of Bacteroidetes bacteria on its surface.</title>
        <authorList>
            <person name="Treitli S.C."/>
            <person name="Kolisko M."/>
            <person name="Husnik F."/>
            <person name="Keeling P."/>
            <person name="Hampl V."/>
        </authorList>
    </citation>
    <scope>NUCLEOTIDE SEQUENCE [LARGE SCALE GENOMIC DNA]</scope>
    <source>
        <strain evidence="4">ST1C</strain>
    </source>
</reference>
<dbReference type="InterPro" id="IPR011050">
    <property type="entry name" value="Pectin_lyase_fold/virulence"/>
</dbReference>
<feature type="coiled-coil region" evidence="1">
    <location>
        <begin position="257"/>
        <end position="305"/>
    </location>
</feature>
<keyword evidence="3" id="KW-0472">Membrane</keyword>
<keyword evidence="3" id="KW-0812">Transmembrane</keyword>
<feature type="region of interest" description="Disordered" evidence="2">
    <location>
        <begin position="1170"/>
        <end position="1192"/>
    </location>
</feature>
<evidence type="ECO:0000256" key="1">
    <source>
        <dbReference type="SAM" id="Coils"/>
    </source>
</evidence>
<feature type="compositionally biased region" description="Low complexity" evidence="2">
    <location>
        <begin position="3416"/>
        <end position="3451"/>
    </location>
</feature>
<evidence type="ECO:0000256" key="3">
    <source>
        <dbReference type="SAM" id="Phobius"/>
    </source>
</evidence>
<feature type="region of interest" description="Disordered" evidence="2">
    <location>
        <begin position="2050"/>
        <end position="2080"/>
    </location>
</feature>
<feature type="coiled-coil region" evidence="1">
    <location>
        <begin position="677"/>
        <end position="746"/>
    </location>
</feature>
<feature type="region of interest" description="Disordered" evidence="2">
    <location>
        <begin position="2002"/>
        <end position="2024"/>
    </location>
</feature>
<feature type="compositionally biased region" description="Basic and acidic residues" evidence="2">
    <location>
        <begin position="3636"/>
        <end position="3677"/>
    </location>
</feature>
<feature type="region of interest" description="Disordered" evidence="2">
    <location>
        <begin position="3489"/>
        <end position="3684"/>
    </location>
</feature>
<feature type="region of interest" description="Disordered" evidence="2">
    <location>
        <begin position="3383"/>
        <end position="3451"/>
    </location>
</feature>
<sequence length="3766" mass="431179">MEHISRFLSHQSADAGELRGYEENRVFFQLRVKVTCVDIDHTCTPFLALSHQQSVSNTKKFSRQLTSDIASVSDLAKFRRNLFDFIIPSDCINNESFLNFMLINANSEVTKNIKKNVQENAFQQEEGNKPLKPSNSQLLLPDVQKQLGMPRSPSQYLNMYNMGNQQPNNQQAPQQQNIDDVQIAGVSQINIRLLLSLMQYGKSVHMLVPLSPKAKYTAKVISDTMQQWKYGLIQNVTGDHLDTYRENKIEQIRQKDIQNEMRRIIRLKKRIADYDKQGAYMQDDKKQAALQLENSMNKLMKLKSDGQNDLEGDDILNPVSDYNSIDLKVDTSDLVDLDEADIKDDLELHEMKYGQMHEEDGVIVLDTNTDSKDTLPKIKTHYSTTQAYSLYDADGEQSKEKRLKSMNRINTMGQSSFNFQTMQGGKPLMVKWIKDKKNYEYKTQQMKKRVQKKGQNKIFDDMGWYVEGDDEEDAEEQDTTNDKYADDDNGYNEPDTVDTREEDPDVISSVVHVDLRMIPIFPNRLGILPSIKIRRMLSVEEMISQQKKGFIFQWKRNGIQITDFNELKMIRIVAQQLKSNPNSVQQQPPQQQHVRQHRSKSPSYLSYQSVSSQQLSVTQPPNKNLVKSSSQTKYQPVQQPVRVQLLVFWAESDARITYPYVNQQELQMRESLKKEEHVKRKREMKALEAELNDLRQQGGQMNIARSGQNRLLMDIGIRIQNIEAELEQKRQEIAKERRLRQKREEEHKLRDGLRAKKLPERLIVRVRATDAKSEMVETQPASFTIETNPDMENTFMRDPTRGYFYEEFDIVTDERAPLVQNEQVSQRVTFSPSSTFYYDETALTTVAIPVFEAAKRQGEFYLVRYVDEERGYALCLGICVHHMKMVRRLFETPKIGMMMQMYLPLTHHSQTPYPPVCVTRVTGDCMAEWEDIENERKKRNEVIVVQSTTEKMEQDEQGRSRLKSMLYQSQSSYGFQPRSYYGFQPRTQYGIQSFYNVVTATNTPEVDKEEEENETEIDWLTDPGYSRRALVFSCVPIVKRPVRIWRVGKGNWGRWNTAPQFMNAQRQLDRKRKAQLQRQYLNKANVGSNYNKNWMFFDPDNKFISIFQFNQYLREQNVDQNQKQHLTRFTSFFGSFDQSITDNELSNPTTNNIILARNMYENKYFGKTEVRPQNSIADPSNQSQQSDSRLRRSQDQFVWEGEKFWYNHLELFGEVGDGDDYEDWAMKQKWLEQQGMQQQGQQQKGQLTSTSSQYGYSGMQADNKTKYTPNQLADFRLDQNQLIQQQMVDPSYLPPLDRYSLCKPLDAEDYLKYQYEATILPNQDLPIDEQINESYDENQQDDFNQQIDPIEGGWIVDPPEGELQQQQQQQQNGQRNMRGNIQQKYMGQLNKINLQRLFVRTEQEQILEHTGGNQVEYICNRIPQVDITRGFSFPVQPQLQLPPYPVISEYYTTPLPPPINVATEQNQLNNLQEEFMNDEEKKKKQIAKMYTNNETLSISFVNRNGYASMVSSFFDPKVYFGGRPAIICEFYAPIVKNEAFQAQQTAKQLQQNFGDKSGYDTSSSNEKNDIENWMPRTPSRMQMEPVTKQMENMENCIGNPNGFLMLKGISVVLIADVKSSFYQEQLETGTFYRKYLTCTTIPVNPTDGNKYSPIRMDVKMYPIKGMAVNQITKLKSREPSRTIDEYGEEEEDEQVAQYLEDEEAQKGAMNMYETKGSSKDDEAKLKEMEERHKVNEKEMNHLKKKLSQMEHEQQQKANKLKEQLNLKENEVQSNAFKLLEQQKMHEQEQNEALRLLRKQQEEMAMMRLNISRAALEADEMEKWDYNVDPKYQILRNSSSKLRYVYQQTNRSELGSMISYKQRSDRQASVSFQPKTREYVSSIRQSDMKTQTRSSDITSSTRYSDKEWQIKQYEKEKEWRLREKELLDAIERERQQRESERGRLRDISSEQEKMWEKARDYELLLLEKQKEKEFNERMLDKEKLWEKQKLDAANLNKARQTERTLYQQSVRRDLESERSKQRKKRDLEIEVERQLQIEKDKMWEKEKERQLKEMQSRNMKDKAEFETQRNTCKSKQETDRHQMLKDMEQQRIMSKSQSQDQQFLKIKQQEIIKDNQSVANQSLAKDKIFKPVTTNCIQLFLFQMMLFVLPLAVIAAFGQSQFLPAQNSSCASSDQFSFESVLNPVYKHSNAPCIWNVGKKYSNLNATAKTARNLTLVLERACSDGFDITLDDNNHYESITINKTSSVVIKGGVQQSGNQMRTIWRVDASAANTIALKQGNLTLKNIQFEYYNVANKIIYPTGNFLEADQLIHNEQLIITQCIFIGLPNISVNKIINAGGLSKMNIIDCYFQYIYSDTDSPVKFYSFITGSEVLIENSHFENITLTGSVLGIIQINAYTEKQKVTVNRCTFEQCSLSQDKKQGSMGIISIADAIQTSNYVNTYIITNNKIIDNTGYVTGGIFGRFGCYSKLNFSGNQFSGNNKIKSQGGNDAFLNINDYPSGWTNTNIKRKLIQLFEGSTTTLGNTVFFQIDINFIEIQSGYANIAQKEICISQTELTSDCVCDTNSSEYPSSICQMDKLCTFDLVHQTITDCPCLSSADPRAGDTCPSYCEKGNVTSDCICDSNSTSYSQQVCEIDMKCKFDLINQSKSDCPCLNTNDPRAGGKCPSYCTFKDQPTTDCICDSNSTSYHQSTCQSEKKCTTSSDYTVPTNSCECTGTNSPSGCKCPKDPSLLVGIPKSRCQCRSTADPRADGICPAYCIRGSLTPDCLCDYNLSGYSFNQCQQDKSCQYDLKNQNKSYCPCLNTSDPRAGGECPAYCVKGQTTSNCTCDTNITNFSVTQCEIEKKCITDLVHQTASDCPCLSTEDPRAGNGVCPAYCSGPDIPTSDCICDSNSTSYTPSECQSNKKCTISSSSTVSKDSCTCSGTNYPSGCKCPTNSSQLVGIPQNRCSCRSSSDPRAGTICPAYCISKDNLTTNCVCDTNSSEYPTSICQKDKLCTFDLINQTTTDCPCLSSADPRAGDTCPSYCVKGNLKSECVCDTNLTSYSQSVCEIDKKCKFDLINQFKSDCPCLNSGDPRAGGKCPAYCTAKDLPTTDCICDSNSTSYPQSTCNTEKGHCSASSNQTVLKDSCQCTGTNFPSGCKCPTDPTQLIGIPSSRCECKSTADPRAGRGECPAYCVKGSLTSGCTCDTSSTNYPSTTCIKDKLCNFELISQSKLDCPCLMKGDPRAGGICPSYCTSKAELTIECMCEIGSSYQQATCERDKLCIVDLIHQSTANCPCLPINDPRGELVCKQTEIDPSDPDPTDPVIPDPSENDPETDQEQGSISKQDEPVIDEQKTTNFVWIIIVVVGVLVIVSIIIAALFYIFRLRNKKKLIQKMNKNKKIQMERTNTSSEPEKIHEKSISENQQSSDVHNTQMSSSSSDIRSSVSQSDEHSSSQSDYIHSSLQQQSSMNNGNGQWQYIIDGIDVKRQMQDLRGDTVKIDLKLQDSETNSIKSDRQMKRSKRSNNTHTKSSHSKTSRDKKQKKNKDEERSEDEQKIHRSSVKRSRKERNKEKSESKEKKMKHRSETRIRENNKKKKDIDSEMRKMKKSAKDKKLKRSLTRSEGRQKLERPTFVSQFQQPQKRAQVQTPHSYTTEYRFRSESESNRGKKTDKDNQSVRSEFSKSKENGTEAEKDQDIGRNSCDGSSVSNSYLWDMYKQYLPPGQLPQIFTGNSNGREEKEQEAPISQNTISSVQSQNKDQQPQDTDSFITSTERKLRAYFTGGEVL</sequence>
<dbReference type="PANTHER" id="PTHR36812">
    <property type="entry name" value="NEUROFILAMENT TRIPLET M PROTEIN-LIKE PROTEIN"/>
    <property type="match status" value="1"/>
</dbReference>
<feature type="region of interest" description="Disordered" evidence="2">
    <location>
        <begin position="1864"/>
        <end position="1900"/>
    </location>
</feature>
<feature type="compositionally biased region" description="Basic and acidic residues" evidence="2">
    <location>
        <begin position="3549"/>
        <end position="3584"/>
    </location>
</feature>
<feature type="region of interest" description="Disordered" evidence="2">
    <location>
        <begin position="3291"/>
        <end position="3329"/>
    </location>
</feature>
<gene>
    <name evidence="4" type="ORF">EZS28_001953</name>
</gene>
<feature type="compositionally biased region" description="Basic residues" evidence="2">
    <location>
        <begin position="3499"/>
        <end position="3524"/>
    </location>
</feature>
<dbReference type="SUPFAM" id="SSF51126">
    <property type="entry name" value="Pectin lyase-like"/>
    <property type="match status" value="1"/>
</dbReference>
<feature type="compositionally biased region" description="Acidic residues" evidence="2">
    <location>
        <begin position="470"/>
        <end position="479"/>
    </location>
</feature>